<organism evidence="1 2">
    <name type="scientific">Arabidopsis thaliana x Arabidopsis arenosa</name>
    <dbReference type="NCBI Taxonomy" id="1240361"/>
    <lineage>
        <taxon>Eukaryota</taxon>
        <taxon>Viridiplantae</taxon>
        <taxon>Streptophyta</taxon>
        <taxon>Embryophyta</taxon>
        <taxon>Tracheophyta</taxon>
        <taxon>Spermatophyta</taxon>
        <taxon>Magnoliopsida</taxon>
        <taxon>eudicotyledons</taxon>
        <taxon>Gunneridae</taxon>
        <taxon>Pentapetalae</taxon>
        <taxon>rosids</taxon>
        <taxon>malvids</taxon>
        <taxon>Brassicales</taxon>
        <taxon>Brassicaceae</taxon>
        <taxon>Camelineae</taxon>
        <taxon>Arabidopsis</taxon>
    </lineage>
</organism>
<accession>A0A8T1ZM25</accession>
<evidence type="ECO:0000313" key="2">
    <source>
        <dbReference type="Proteomes" id="UP000694240"/>
    </source>
</evidence>
<dbReference type="EMBL" id="JAEFBK010000010">
    <property type="protein sequence ID" value="KAG7559565.1"/>
    <property type="molecule type" value="Genomic_DNA"/>
</dbReference>
<dbReference type="PANTHER" id="PTHR17985">
    <property type="entry name" value="SER/THR-RICH PROTEIN T10 IN DGCR REGION"/>
    <property type="match status" value="1"/>
</dbReference>
<gene>
    <name evidence="1" type="ORF">ISN45_Aa05g011580</name>
</gene>
<reference evidence="1 2" key="1">
    <citation type="submission" date="2020-12" db="EMBL/GenBank/DDBJ databases">
        <title>Concerted genomic and epigenomic changes stabilize Arabidopsis allopolyploids.</title>
        <authorList>
            <person name="Chen Z."/>
        </authorList>
    </citation>
    <scope>NUCLEOTIDE SEQUENCE [LARGE SCALE GENOMIC DNA]</scope>
    <source>
        <strain evidence="1">Allo738</strain>
        <tissue evidence="1">Leaf</tissue>
    </source>
</reference>
<dbReference type="PANTHER" id="PTHR17985:SF8">
    <property type="entry name" value="TRANSPORT AND GOLGI ORGANIZATION PROTEIN 2 HOMOLOG"/>
    <property type="match status" value="1"/>
</dbReference>
<sequence>MVIIAFEWVENRPTVLQNRDDPESWIVNAAAWIGNGHSLAGLGNPNGGTWMGCSREGRAAFLLDSIPWPRHPTSRIENLTLEFLKGKHTPDQFTEYVIHRQNGGLALHLVVADIFGTNSLVYICKKNEG</sequence>
<evidence type="ECO:0000313" key="1">
    <source>
        <dbReference type="EMBL" id="KAG7559565.1"/>
    </source>
</evidence>
<protein>
    <submittedName>
        <fullName evidence="1">Transport and Golgi organization protein 2</fullName>
    </submittedName>
</protein>
<keyword evidence="2" id="KW-1185">Reference proteome</keyword>
<dbReference type="Proteomes" id="UP000694240">
    <property type="component" value="Chromosome 10"/>
</dbReference>
<dbReference type="Pfam" id="PF05742">
    <property type="entry name" value="TANGO2"/>
    <property type="match status" value="1"/>
</dbReference>
<dbReference type="AlphaFoldDB" id="A0A8T1ZM25"/>
<dbReference type="InterPro" id="IPR008551">
    <property type="entry name" value="TANGO2"/>
</dbReference>
<proteinExistence type="predicted"/>
<name>A0A8T1ZM25_9BRAS</name>
<comment type="caution">
    <text evidence="1">The sequence shown here is derived from an EMBL/GenBank/DDBJ whole genome shotgun (WGS) entry which is preliminary data.</text>
</comment>